<gene>
    <name evidence="2" type="ORF">CBR_g56912</name>
</gene>
<sequence length="180" mass="20708">MVKDGRWEGDDDDDRPLASGRKRTAEEVNPEVNCDAFWGQGPRKQLREAIRGCADYFVAITNNDAGAEPLSMLIMSLNDVPRFKIDNPTQRERALRRARIVEKLVMRTIHGWIFKLSSRSNGFTRVESYIIVDYTIDVARAVWQGLEWSRVVSQALIYYTLQMKGDVPLWFAMVKIVDKP</sequence>
<comment type="caution">
    <text evidence="2">The sequence shown here is derived from an EMBL/GenBank/DDBJ whole genome shotgun (WGS) entry which is preliminary data.</text>
</comment>
<proteinExistence type="predicted"/>
<dbReference type="EMBL" id="BFEA01001128">
    <property type="protein sequence ID" value="GBG92751.1"/>
    <property type="molecule type" value="Genomic_DNA"/>
</dbReference>
<dbReference type="Gramene" id="GBG92751">
    <property type="protein sequence ID" value="GBG92751"/>
    <property type="gene ID" value="CBR_g56912"/>
</dbReference>
<organism evidence="2 3">
    <name type="scientific">Chara braunii</name>
    <name type="common">Braun's stonewort</name>
    <dbReference type="NCBI Taxonomy" id="69332"/>
    <lineage>
        <taxon>Eukaryota</taxon>
        <taxon>Viridiplantae</taxon>
        <taxon>Streptophyta</taxon>
        <taxon>Charophyceae</taxon>
        <taxon>Charales</taxon>
        <taxon>Characeae</taxon>
        <taxon>Chara</taxon>
    </lineage>
</organism>
<protein>
    <recommendedName>
        <fullName evidence="4">Helitron helicase-like domain-containing protein</fullName>
    </recommendedName>
</protein>
<evidence type="ECO:0000313" key="3">
    <source>
        <dbReference type="Proteomes" id="UP000265515"/>
    </source>
</evidence>
<evidence type="ECO:0000256" key="1">
    <source>
        <dbReference type="SAM" id="MobiDB-lite"/>
    </source>
</evidence>
<reference evidence="2 3" key="1">
    <citation type="journal article" date="2018" name="Cell">
        <title>The Chara Genome: Secondary Complexity and Implications for Plant Terrestrialization.</title>
        <authorList>
            <person name="Nishiyama T."/>
            <person name="Sakayama H."/>
            <person name="Vries J.D."/>
            <person name="Buschmann H."/>
            <person name="Saint-Marcoux D."/>
            <person name="Ullrich K.K."/>
            <person name="Haas F.B."/>
            <person name="Vanderstraeten L."/>
            <person name="Becker D."/>
            <person name="Lang D."/>
            <person name="Vosolsobe S."/>
            <person name="Rombauts S."/>
            <person name="Wilhelmsson P.K.I."/>
            <person name="Janitza P."/>
            <person name="Kern R."/>
            <person name="Heyl A."/>
            <person name="Rumpler F."/>
            <person name="Villalobos L.I.A.C."/>
            <person name="Clay J.M."/>
            <person name="Skokan R."/>
            <person name="Toyoda A."/>
            <person name="Suzuki Y."/>
            <person name="Kagoshima H."/>
            <person name="Schijlen E."/>
            <person name="Tajeshwar N."/>
            <person name="Catarino B."/>
            <person name="Hetherington A.J."/>
            <person name="Saltykova A."/>
            <person name="Bonnot C."/>
            <person name="Breuninger H."/>
            <person name="Symeonidi A."/>
            <person name="Radhakrishnan G.V."/>
            <person name="Van Nieuwerburgh F."/>
            <person name="Deforce D."/>
            <person name="Chang C."/>
            <person name="Karol K.G."/>
            <person name="Hedrich R."/>
            <person name="Ulvskov P."/>
            <person name="Glockner G."/>
            <person name="Delwiche C.F."/>
            <person name="Petrasek J."/>
            <person name="Van de Peer Y."/>
            <person name="Friml J."/>
            <person name="Beilby M."/>
            <person name="Dolan L."/>
            <person name="Kohara Y."/>
            <person name="Sugano S."/>
            <person name="Fujiyama A."/>
            <person name="Delaux P.-M."/>
            <person name="Quint M."/>
            <person name="TheiBen G."/>
            <person name="Hagemann M."/>
            <person name="Harholt J."/>
            <person name="Dunand C."/>
            <person name="Zachgo S."/>
            <person name="Langdale J."/>
            <person name="Maumus F."/>
            <person name="Straeten D.V.D."/>
            <person name="Gould S.B."/>
            <person name="Rensing S.A."/>
        </authorList>
    </citation>
    <scope>NUCLEOTIDE SEQUENCE [LARGE SCALE GENOMIC DNA]</scope>
    <source>
        <strain evidence="2 3">S276</strain>
    </source>
</reference>
<keyword evidence="3" id="KW-1185">Reference proteome</keyword>
<name>A0A388MDW7_CHABU</name>
<accession>A0A388MDW7</accession>
<evidence type="ECO:0000313" key="2">
    <source>
        <dbReference type="EMBL" id="GBG92751.1"/>
    </source>
</evidence>
<feature type="region of interest" description="Disordered" evidence="1">
    <location>
        <begin position="1"/>
        <end position="26"/>
    </location>
</feature>
<dbReference type="Proteomes" id="UP000265515">
    <property type="component" value="Unassembled WGS sequence"/>
</dbReference>
<evidence type="ECO:0008006" key="4">
    <source>
        <dbReference type="Google" id="ProtNLM"/>
    </source>
</evidence>
<dbReference type="AlphaFoldDB" id="A0A388MDW7"/>